<dbReference type="AlphaFoldDB" id="A0AAJ1II84"/>
<dbReference type="PROSITE" id="PS50113">
    <property type="entry name" value="PAC"/>
    <property type="match status" value="3"/>
</dbReference>
<evidence type="ECO:0000259" key="1">
    <source>
        <dbReference type="PROSITE" id="PS50112"/>
    </source>
</evidence>
<dbReference type="InterPro" id="IPR035965">
    <property type="entry name" value="PAS-like_dom_sf"/>
</dbReference>
<organism evidence="5 6">
    <name type="scientific">Candidatus Thalassospirochaeta sargassi</name>
    <dbReference type="NCBI Taxonomy" id="3119039"/>
    <lineage>
        <taxon>Bacteria</taxon>
        <taxon>Pseudomonadati</taxon>
        <taxon>Spirochaetota</taxon>
        <taxon>Spirochaetia</taxon>
        <taxon>Spirochaetales</taxon>
        <taxon>Spirochaetaceae</taxon>
        <taxon>Candidatus Thalassospirochaeta</taxon>
    </lineage>
</organism>
<feature type="domain" description="PAC" evidence="2">
    <location>
        <begin position="213"/>
        <end position="264"/>
    </location>
</feature>
<dbReference type="InterPro" id="IPR013656">
    <property type="entry name" value="PAS_4"/>
</dbReference>
<reference evidence="5 6" key="1">
    <citation type="submission" date="2022-12" db="EMBL/GenBank/DDBJ databases">
        <title>Metagenome assembled genome from gulf of manar.</title>
        <authorList>
            <person name="Kohli P."/>
            <person name="Pk S."/>
            <person name="Venkata Ramana C."/>
            <person name="Sasikala C."/>
        </authorList>
    </citation>
    <scope>NUCLEOTIDE SEQUENCE [LARGE SCALE GENOMIC DNA]</scope>
    <source>
        <strain evidence="5">JB008</strain>
    </source>
</reference>
<dbReference type="InterPro" id="IPR001610">
    <property type="entry name" value="PAC"/>
</dbReference>
<dbReference type="Pfam" id="PF01590">
    <property type="entry name" value="GAF"/>
    <property type="match status" value="1"/>
</dbReference>
<evidence type="ECO:0000313" key="5">
    <source>
        <dbReference type="EMBL" id="MDC7228447.1"/>
    </source>
</evidence>
<feature type="domain" description="PAS" evidence="1">
    <location>
        <begin position="11"/>
        <end position="81"/>
    </location>
</feature>
<dbReference type="SMART" id="SM00471">
    <property type="entry name" value="HDc"/>
    <property type="match status" value="1"/>
</dbReference>
<dbReference type="PROSITE" id="PS51832">
    <property type="entry name" value="HD_GYP"/>
    <property type="match status" value="1"/>
</dbReference>
<evidence type="ECO:0000259" key="2">
    <source>
        <dbReference type="PROSITE" id="PS50113"/>
    </source>
</evidence>
<dbReference type="Proteomes" id="UP001221217">
    <property type="component" value="Unassembled WGS sequence"/>
</dbReference>
<dbReference type="Pfam" id="PF08448">
    <property type="entry name" value="PAS_4"/>
    <property type="match status" value="1"/>
</dbReference>
<dbReference type="CDD" id="cd01949">
    <property type="entry name" value="GGDEF"/>
    <property type="match status" value="1"/>
</dbReference>
<dbReference type="CDD" id="cd00130">
    <property type="entry name" value="PAS"/>
    <property type="match status" value="3"/>
</dbReference>
<dbReference type="InterPro" id="IPR000160">
    <property type="entry name" value="GGDEF_dom"/>
</dbReference>
<dbReference type="PROSITE" id="PS50112">
    <property type="entry name" value="PAS"/>
    <property type="match status" value="1"/>
</dbReference>
<evidence type="ECO:0000259" key="3">
    <source>
        <dbReference type="PROSITE" id="PS50887"/>
    </source>
</evidence>
<dbReference type="SMART" id="SM00086">
    <property type="entry name" value="PAC"/>
    <property type="match status" value="3"/>
</dbReference>
<proteinExistence type="predicted"/>
<gene>
    <name evidence="5" type="ORF">PQJ61_16925</name>
</gene>
<dbReference type="Pfam" id="PF08447">
    <property type="entry name" value="PAS_3"/>
    <property type="match status" value="1"/>
</dbReference>
<feature type="domain" description="HD-GYP" evidence="4">
    <location>
        <begin position="716"/>
        <end position="904"/>
    </location>
</feature>
<dbReference type="InterPro" id="IPR029016">
    <property type="entry name" value="GAF-like_dom_sf"/>
</dbReference>
<feature type="domain" description="GGDEF" evidence="3">
    <location>
        <begin position="595"/>
        <end position="723"/>
    </location>
</feature>
<dbReference type="Pfam" id="PF13426">
    <property type="entry name" value="PAS_9"/>
    <property type="match status" value="1"/>
</dbReference>
<dbReference type="InterPro" id="IPR013655">
    <property type="entry name" value="PAS_fold_3"/>
</dbReference>
<accession>A0AAJ1II84</accession>
<evidence type="ECO:0000313" key="6">
    <source>
        <dbReference type="Proteomes" id="UP001221217"/>
    </source>
</evidence>
<dbReference type="InterPro" id="IPR000014">
    <property type="entry name" value="PAS"/>
</dbReference>
<dbReference type="PANTHER" id="PTHR43155">
    <property type="entry name" value="CYCLIC DI-GMP PHOSPHODIESTERASE PA4108-RELATED"/>
    <property type="match status" value="1"/>
</dbReference>
<dbReference type="SUPFAM" id="SSF55785">
    <property type="entry name" value="PYP-like sensor domain (PAS domain)"/>
    <property type="match status" value="3"/>
</dbReference>
<dbReference type="EMBL" id="JAQQAL010000047">
    <property type="protein sequence ID" value="MDC7228447.1"/>
    <property type="molecule type" value="Genomic_DNA"/>
</dbReference>
<dbReference type="NCBIfam" id="TIGR00229">
    <property type="entry name" value="sensory_box"/>
    <property type="match status" value="3"/>
</dbReference>
<dbReference type="Pfam" id="PF13487">
    <property type="entry name" value="HD_5"/>
    <property type="match status" value="1"/>
</dbReference>
<dbReference type="InterPro" id="IPR000700">
    <property type="entry name" value="PAS-assoc_C"/>
</dbReference>
<dbReference type="Gene3D" id="3.30.450.20">
    <property type="entry name" value="PAS domain"/>
    <property type="match status" value="3"/>
</dbReference>
<feature type="domain" description="PAC" evidence="2">
    <location>
        <begin position="84"/>
        <end position="136"/>
    </location>
</feature>
<dbReference type="InterPro" id="IPR037522">
    <property type="entry name" value="HD_GYP_dom"/>
</dbReference>
<dbReference type="SUPFAM" id="SSF55073">
    <property type="entry name" value="Nucleotide cyclase"/>
    <property type="match status" value="1"/>
</dbReference>
<dbReference type="InterPro" id="IPR003607">
    <property type="entry name" value="HD/PDEase_dom"/>
</dbReference>
<feature type="domain" description="PAC" evidence="2">
    <location>
        <begin position="514"/>
        <end position="566"/>
    </location>
</feature>
<name>A0AAJ1II84_9SPIO</name>
<sequence length="904" mass="103828">MSIDFQKNDIPSELYKLMVDQFPFQVTFFDLDFKVLYANSFSCNFFGLSNEEMTEKHLFEYMLPEEAKKLELLLKTIDINNPVVSITNQNFNADGESRWNLWYDRGLFDDSGKLFGYQSIGQDVTEKTEIEANLALNRERLKEAQRIGNMGDWEWDITTGLSYWSEETYRLLGFSPNEVEPDQDFYRSLIPGEFLKNFQNEQQTAFKNQESEFNYEYPVIIKDSSKKWLRDKARIEYKNGKPARIIGTILDITESKQLQHSLESYIALEETLLEISNTFMLSEKEKTGAAINKTLRILGSKFDADRCYLILDDSFGSQKYHWYSSDYNHISKEWAASEIATPSVIYALQNNPGFLFSASEPDKNLSKKDLSWFRMNRIGSFAAVSLHHNNENCGYLCMDSRLERLDWNDIDFSFLNIAGEMCVNARASIRTRQEIEREKELLSTTLMSITDGFILLTPEGKIDMLNNSALSLLGRKSEILHNRLFEEVIKIKEPNNKHGIGFKELRTDVMDSGSQREAMYSHPDGSERILSYSCSLIPDIRNEGEGLALIFRDITEEKKKQDEVAFLSFHDSLTGLYNRAFMDAELRRLDTARQLPLSIIIGDVNGLKLVNDVFGHEDGDQLLKTIGEIITNCCRDEDVISRWGGDEFSIILPATNQKTADKICERIKKQCEQPNDTQIIPSIALGAASKTNIDENLSEIMREAEDRMYRQKLLDDRSVRSDIISSLKNSMFEKSFETEEHTKRMLKITENFGKFLKLPSNKQSDLNLLAIMHDMGKIAIPSRILGKTEKLNAEDWEEIKRHPEAGYRIAQSSQELSSIADEILSHHERWDGNGYPRGLKGKEIPELSRIISIVDTYDVMTSGRVYKEGVSHTDALKEIGDCAGGQFDPEYAEKFIDMMNIEDF</sequence>
<dbReference type="Gene3D" id="3.30.70.270">
    <property type="match status" value="1"/>
</dbReference>
<dbReference type="SMART" id="SM00267">
    <property type="entry name" value="GGDEF"/>
    <property type="match status" value="1"/>
</dbReference>
<dbReference type="Gene3D" id="1.10.3210.10">
    <property type="entry name" value="Hypothetical protein af1432"/>
    <property type="match status" value="1"/>
</dbReference>
<dbReference type="CDD" id="cd00077">
    <property type="entry name" value="HDc"/>
    <property type="match status" value="1"/>
</dbReference>
<dbReference type="SMART" id="SM00091">
    <property type="entry name" value="PAS"/>
    <property type="match status" value="3"/>
</dbReference>
<dbReference type="InterPro" id="IPR043128">
    <property type="entry name" value="Rev_trsase/Diguanyl_cyclase"/>
</dbReference>
<dbReference type="SUPFAM" id="SSF109604">
    <property type="entry name" value="HD-domain/PDEase-like"/>
    <property type="match status" value="1"/>
</dbReference>
<dbReference type="Gene3D" id="3.30.450.40">
    <property type="match status" value="1"/>
</dbReference>
<dbReference type="InterPro" id="IPR003018">
    <property type="entry name" value="GAF"/>
</dbReference>
<dbReference type="NCBIfam" id="TIGR00254">
    <property type="entry name" value="GGDEF"/>
    <property type="match status" value="1"/>
</dbReference>
<comment type="caution">
    <text evidence="5">The sequence shown here is derived from an EMBL/GenBank/DDBJ whole genome shotgun (WGS) entry which is preliminary data.</text>
</comment>
<dbReference type="InterPro" id="IPR029787">
    <property type="entry name" value="Nucleotide_cyclase"/>
</dbReference>
<dbReference type="PROSITE" id="PS50887">
    <property type="entry name" value="GGDEF"/>
    <property type="match status" value="1"/>
</dbReference>
<dbReference type="PANTHER" id="PTHR43155:SF2">
    <property type="entry name" value="CYCLIC DI-GMP PHOSPHODIESTERASE PA4108"/>
    <property type="match status" value="1"/>
</dbReference>
<evidence type="ECO:0000259" key="4">
    <source>
        <dbReference type="PROSITE" id="PS51832"/>
    </source>
</evidence>
<dbReference type="SUPFAM" id="SSF55781">
    <property type="entry name" value="GAF domain-like"/>
    <property type="match status" value="1"/>
</dbReference>
<dbReference type="Pfam" id="PF00990">
    <property type="entry name" value="GGDEF"/>
    <property type="match status" value="1"/>
</dbReference>
<dbReference type="Gene3D" id="2.10.70.100">
    <property type="match status" value="1"/>
</dbReference>
<protein>
    <submittedName>
        <fullName evidence="5">PAS domain S-box protein</fullName>
    </submittedName>
</protein>